<evidence type="ECO:0000313" key="1">
    <source>
        <dbReference type="EMBL" id="KAL3525940.1"/>
    </source>
</evidence>
<dbReference type="Proteomes" id="UP001630127">
    <property type="component" value="Unassembled WGS sequence"/>
</dbReference>
<protein>
    <submittedName>
        <fullName evidence="1">Uncharacterized protein</fullName>
    </submittedName>
</protein>
<accession>A0ABD3A5X5</accession>
<proteinExistence type="predicted"/>
<evidence type="ECO:0000313" key="2">
    <source>
        <dbReference type="Proteomes" id="UP001630127"/>
    </source>
</evidence>
<keyword evidence="2" id="KW-1185">Reference proteome</keyword>
<dbReference type="EMBL" id="JBJUIK010000006">
    <property type="protein sequence ID" value="KAL3525940.1"/>
    <property type="molecule type" value="Genomic_DNA"/>
</dbReference>
<reference evidence="1 2" key="1">
    <citation type="submission" date="2024-11" db="EMBL/GenBank/DDBJ databases">
        <title>A near-complete genome assembly of Cinchona calisaya.</title>
        <authorList>
            <person name="Lian D.C."/>
            <person name="Zhao X.W."/>
            <person name="Wei L."/>
        </authorList>
    </citation>
    <scope>NUCLEOTIDE SEQUENCE [LARGE SCALE GENOMIC DNA]</scope>
    <source>
        <tissue evidence="1">Nenye</tissue>
    </source>
</reference>
<sequence>MQYTLGCDVIFGGDIDLTVVSRGIKSNTFSKYSFPNLISFANDYVGQQSGDWIGGGREGESSKSMPNEVFELGKALRPYLRNPTISNLYLLVIDSHEKMVGKTASNLNQSLTRNASDWDTFSLFSTKCCL</sequence>
<name>A0ABD3A5X5_9GENT</name>
<organism evidence="1 2">
    <name type="scientific">Cinchona calisaya</name>
    <dbReference type="NCBI Taxonomy" id="153742"/>
    <lineage>
        <taxon>Eukaryota</taxon>
        <taxon>Viridiplantae</taxon>
        <taxon>Streptophyta</taxon>
        <taxon>Embryophyta</taxon>
        <taxon>Tracheophyta</taxon>
        <taxon>Spermatophyta</taxon>
        <taxon>Magnoliopsida</taxon>
        <taxon>eudicotyledons</taxon>
        <taxon>Gunneridae</taxon>
        <taxon>Pentapetalae</taxon>
        <taxon>asterids</taxon>
        <taxon>lamiids</taxon>
        <taxon>Gentianales</taxon>
        <taxon>Rubiaceae</taxon>
        <taxon>Cinchonoideae</taxon>
        <taxon>Cinchoneae</taxon>
        <taxon>Cinchona</taxon>
    </lineage>
</organism>
<dbReference type="AlphaFoldDB" id="A0ABD3A5X5"/>
<gene>
    <name evidence="1" type="ORF">ACH5RR_014312</name>
</gene>
<comment type="caution">
    <text evidence="1">The sequence shown here is derived from an EMBL/GenBank/DDBJ whole genome shotgun (WGS) entry which is preliminary data.</text>
</comment>